<evidence type="ECO:0000313" key="4">
    <source>
        <dbReference type="EMBL" id="RVW43827.1"/>
    </source>
</evidence>
<dbReference type="Pfam" id="PF05617">
    <property type="entry name" value="Prolamin_like"/>
    <property type="match status" value="1"/>
</dbReference>
<dbReference type="OrthoDB" id="1887119at2759"/>
<keyword evidence="1 2" id="KW-0732">Signal</keyword>
<evidence type="ECO:0000256" key="1">
    <source>
        <dbReference type="ARBA" id="ARBA00022729"/>
    </source>
</evidence>
<reference evidence="4 5" key="1">
    <citation type="journal article" date="2018" name="PLoS Genet.">
        <title>Population sequencing reveals clonal diversity and ancestral inbreeding in the grapevine cultivar Chardonnay.</title>
        <authorList>
            <person name="Roach M.J."/>
            <person name="Johnson D.L."/>
            <person name="Bohlmann J."/>
            <person name="van Vuuren H.J."/>
            <person name="Jones S.J."/>
            <person name="Pretorius I.S."/>
            <person name="Schmidt S.A."/>
            <person name="Borneman A.R."/>
        </authorList>
    </citation>
    <scope>NUCLEOTIDE SEQUENCE [LARGE SCALE GENOMIC DNA]</scope>
    <source>
        <strain evidence="5">cv. Chardonnay</strain>
        <tissue evidence="4">Leaf</tissue>
    </source>
</reference>
<feature type="signal peptide" evidence="2">
    <location>
        <begin position="1"/>
        <end position="27"/>
    </location>
</feature>
<evidence type="ECO:0000256" key="2">
    <source>
        <dbReference type="SAM" id="SignalP"/>
    </source>
</evidence>
<gene>
    <name evidence="4" type="ORF">CK203_074074</name>
</gene>
<accession>A0A438E7S1</accession>
<dbReference type="PANTHER" id="PTHR31181:SF67">
    <property type="entry name" value="PROLAMIN-LIKE PROTEIN (DUF1278)"/>
    <property type="match status" value="1"/>
</dbReference>
<evidence type="ECO:0000259" key="3">
    <source>
        <dbReference type="Pfam" id="PF05617"/>
    </source>
</evidence>
<feature type="domain" description="Prolamin-like" evidence="3">
    <location>
        <begin position="66"/>
        <end position="127"/>
    </location>
</feature>
<evidence type="ECO:0000313" key="5">
    <source>
        <dbReference type="Proteomes" id="UP000288805"/>
    </source>
</evidence>
<protein>
    <recommendedName>
        <fullName evidence="3">Prolamin-like domain-containing protein</fullName>
    </recommendedName>
</protein>
<dbReference type="Gramene" id="Vitis11g00681.t01">
    <property type="protein sequence ID" value="Vitis11g00681.t01.CDS"/>
    <property type="gene ID" value="Vitis11g00681"/>
</dbReference>
<dbReference type="PANTHER" id="PTHR31181">
    <property type="entry name" value="EGG CELL-SECRETED PROTEIN 1.4"/>
    <property type="match status" value="1"/>
</dbReference>
<name>A0A438E7S1_VITVI</name>
<dbReference type="AlphaFoldDB" id="A0A438E7S1"/>
<dbReference type="Proteomes" id="UP000288805">
    <property type="component" value="Unassembled WGS sequence"/>
</dbReference>
<feature type="chain" id="PRO_5019441343" description="Prolamin-like domain-containing protein" evidence="2">
    <location>
        <begin position="28"/>
        <end position="130"/>
    </location>
</feature>
<dbReference type="EMBL" id="QGNW01001367">
    <property type="protein sequence ID" value="RVW43827.1"/>
    <property type="molecule type" value="Genomic_DNA"/>
</dbReference>
<sequence length="130" mass="14560">MLRKNQVVSSWLVMMICIPLLVHVGQAHIGPQPGIPFRPPKFPSVLPHIPDLPGLLPPIFDKDIQKCWSSLWAVGGCVRQIQRTLAGFNLVHIAPACCEAISAIDEHCWPKMFPYAPFFPPWLKSNCARL</sequence>
<comment type="caution">
    <text evidence="4">The sequence shown here is derived from an EMBL/GenBank/DDBJ whole genome shotgun (WGS) entry which is preliminary data.</text>
</comment>
<organism evidence="4 5">
    <name type="scientific">Vitis vinifera</name>
    <name type="common">Grape</name>
    <dbReference type="NCBI Taxonomy" id="29760"/>
    <lineage>
        <taxon>Eukaryota</taxon>
        <taxon>Viridiplantae</taxon>
        <taxon>Streptophyta</taxon>
        <taxon>Embryophyta</taxon>
        <taxon>Tracheophyta</taxon>
        <taxon>Spermatophyta</taxon>
        <taxon>Magnoliopsida</taxon>
        <taxon>eudicotyledons</taxon>
        <taxon>Gunneridae</taxon>
        <taxon>Pentapetalae</taxon>
        <taxon>rosids</taxon>
        <taxon>Vitales</taxon>
        <taxon>Vitaceae</taxon>
        <taxon>Viteae</taxon>
        <taxon>Vitis</taxon>
    </lineage>
</organism>
<dbReference type="InterPro" id="IPR008502">
    <property type="entry name" value="Prolamin-like"/>
</dbReference>
<proteinExistence type="predicted"/>